<gene>
    <name evidence="2" type="ORF">CSHISOI_11199</name>
</gene>
<comment type="caution">
    <text evidence="2">The sequence shown here is derived from an EMBL/GenBank/DDBJ whole genome shotgun (WGS) entry which is preliminary data.</text>
</comment>
<sequence length="20" mass="2212">MPDANQYCTVTKNDEGKVAK</sequence>
<evidence type="ECO:0000313" key="3">
    <source>
        <dbReference type="Proteomes" id="UP000326340"/>
    </source>
</evidence>
<name>A0A5Q4BBD4_9PEZI</name>
<feature type="non-terminal residue" evidence="2">
    <location>
        <position position="20"/>
    </location>
</feature>
<keyword evidence="3" id="KW-1185">Reference proteome</keyword>
<feature type="region of interest" description="Disordered" evidence="1">
    <location>
        <begin position="1"/>
        <end position="20"/>
    </location>
</feature>
<protein>
    <submittedName>
        <fullName evidence="2">Uncharacterized protein</fullName>
    </submittedName>
</protein>
<feature type="compositionally biased region" description="Polar residues" evidence="1">
    <location>
        <begin position="1"/>
        <end position="11"/>
    </location>
</feature>
<proteinExistence type="predicted"/>
<organism evidence="2 3">
    <name type="scientific">Colletotrichum shisoi</name>
    <dbReference type="NCBI Taxonomy" id="2078593"/>
    <lineage>
        <taxon>Eukaryota</taxon>
        <taxon>Fungi</taxon>
        <taxon>Dikarya</taxon>
        <taxon>Ascomycota</taxon>
        <taxon>Pezizomycotina</taxon>
        <taxon>Sordariomycetes</taxon>
        <taxon>Hypocreomycetidae</taxon>
        <taxon>Glomerellales</taxon>
        <taxon>Glomerellaceae</taxon>
        <taxon>Colletotrichum</taxon>
        <taxon>Colletotrichum destructivum species complex</taxon>
    </lineage>
</organism>
<accession>A0A5Q4BBD4</accession>
<dbReference type="EMBL" id="PUHP01002634">
    <property type="protein sequence ID" value="TQN64230.1"/>
    <property type="molecule type" value="Genomic_DNA"/>
</dbReference>
<reference evidence="2 3" key="1">
    <citation type="journal article" date="2019" name="Sci. Rep.">
        <title>Colletotrichum shisoi sp. nov., an anthracnose pathogen of Perilla frutescens in Japan: molecular phylogenetic, morphological and genomic evidence.</title>
        <authorList>
            <person name="Gan P."/>
            <person name="Tsushima A."/>
            <person name="Hiroyama R."/>
            <person name="Narusaka M."/>
            <person name="Takano Y."/>
            <person name="Narusaka Y."/>
            <person name="Kawaradani M."/>
            <person name="Damm U."/>
            <person name="Shirasu K."/>
        </authorList>
    </citation>
    <scope>NUCLEOTIDE SEQUENCE [LARGE SCALE GENOMIC DNA]</scope>
    <source>
        <strain evidence="2 3">PG-2018a</strain>
    </source>
</reference>
<dbReference type="AlphaFoldDB" id="A0A5Q4BBD4"/>
<evidence type="ECO:0000313" key="2">
    <source>
        <dbReference type="EMBL" id="TQN64230.1"/>
    </source>
</evidence>
<dbReference type="Proteomes" id="UP000326340">
    <property type="component" value="Unassembled WGS sequence"/>
</dbReference>
<evidence type="ECO:0000256" key="1">
    <source>
        <dbReference type="SAM" id="MobiDB-lite"/>
    </source>
</evidence>